<evidence type="ECO:0000313" key="5">
    <source>
        <dbReference type="EMBL" id="MCF0266892.1"/>
    </source>
</evidence>
<dbReference type="InterPro" id="IPR000523">
    <property type="entry name" value="Mg_chelatse_chII-like_cat_dom"/>
</dbReference>
<evidence type="ECO:0000256" key="2">
    <source>
        <dbReference type="ARBA" id="ARBA00022741"/>
    </source>
</evidence>
<evidence type="ECO:0000259" key="4">
    <source>
        <dbReference type="SMART" id="SM00382"/>
    </source>
</evidence>
<keyword evidence="2" id="KW-0547">Nucleotide-binding</keyword>
<dbReference type="PANTHER" id="PTHR32039">
    <property type="entry name" value="MAGNESIUM-CHELATASE SUBUNIT CHLI"/>
    <property type="match status" value="1"/>
</dbReference>
<dbReference type="PANTHER" id="PTHR32039:SF7">
    <property type="entry name" value="COMPETENCE PROTEIN COMM"/>
    <property type="match status" value="1"/>
</dbReference>
<dbReference type="NCBIfam" id="NF007365">
    <property type="entry name" value="PRK09862.1"/>
    <property type="match status" value="1"/>
</dbReference>
<dbReference type="InterPro" id="IPR027417">
    <property type="entry name" value="P-loop_NTPase"/>
</dbReference>
<protein>
    <submittedName>
        <fullName evidence="5">YifB family Mg chelatase-like AAA ATPase</fullName>
    </submittedName>
</protein>
<dbReference type="PRINTS" id="PR01657">
    <property type="entry name" value="MCMFAMILY"/>
</dbReference>
<dbReference type="Pfam" id="PF13335">
    <property type="entry name" value="Mg_chelatase_C"/>
    <property type="match status" value="1"/>
</dbReference>
<dbReference type="Gene3D" id="3.30.230.10">
    <property type="match status" value="1"/>
</dbReference>
<dbReference type="InterPro" id="IPR003593">
    <property type="entry name" value="AAA+_ATPase"/>
</dbReference>
<dbReference type="InterPro" id="IPR045006">
    <property type="entry name" value="CHLI-like"/>
</dbReference>
<dbReference type="Proteomes" id="UP000887320">
    <property type="component" value="Unassembled WGS sequence"/>
</dbReference>
<dbReference type="InterPro" id="IPR001208">
    <property type="entry name" value="MCM_dom"/>
</dbReference>
<accession>A0A8X8KJ75</accession>
<dbReference type="Gene3D" id="3.40.50.300">
    <property type="entry name" value="P-loop containing nucleotide triphosphate hydrolases"/>
    <property type="match status" value="1"/>
</dbReference>
<dbReference type="InterPro" id="IPR025158">
    <property type="entry name" value="Mg_chelat-rel_C"/>
</dbReference>
<dbReference type="SUPFAM" id="SSF54211">
    <property type="entry name" value="Ribosomal protein S5 domain 2-like"/>
    <property type="match status" value="1"/>
</dbReference>
<dbReference type="InterPro" id="IPR014721">
    <property type="entry name" value="Ribsml_uS5_D2-typ_fold_subgr"/>
</dbReference>
<dbReference type="SUPFAM" id="SSF52540">
    <property type="entry name" value="P-loop containing nucleoside triphosphate hydrolases"/>
    <property type="match status" value="1"/>
</dbReference>
<dbReference type="AlphaFoldDB" id="A0A8X8KJ75"/>
<proteinExistence type="inferred from homology"/>
<dbReference type="SMART" id="SM00382">
    <property type="entry name" value="AAA"/>
    <property type="match status" value="1"/>
</dbReference>
<comment type="similarity">
    <text evidence="1">Belongs to the Mg-chelatase subunits D/I family. ComM subfamily.</text>
</comment>
<dbReference type="Pfam" id="PF13541">
    <property type="entry name" value="ChlI"/>
    <property type="match status" value="1"/>
</dbReference>
<evidence type="ECO:0000256" key="1">
    <source>
        <dbReference type="ARBA" id="ARBA00006354"/>
    </source>
</evidence>
<dbReference type="InterPro" id="IPR004482">
    <property type="entry name" value="Mg_chelat-rel"/>
</dbReference>
<feature type="domain" description="AAA+ ATPase" evidence="4">
    <location>
        <begin position="210"/>
        <end position="389"/>
    </location>
</feature>
<evidence type="ECO:0000256" key="3">
    <source>
        <dbReference type="ARBA" id="ARBA00022840"/>
    </source>
</evidence>
<comment type="caution">
    <text evidence="5">The sequence shown here is derived from an EMBL/GenBank/DDBJ whole genome shotgun (WGS) entry which is preliminary data.</text>
</comment>
<organism evidence="5 6">
    <name type="scientific">Acinetobacter guillouiae</name>
    <name type="common">Acinetobacter genomosp. 11</name>
    <dbReference type="NCBI Taxonomy" id="106649"/>
    <lineage>
        <taxon>Bacteria</taxon>
        <taxon>Pseudomonadati</taxon>
        <taxon>Pseudomonadota</taxon>
        <taxon>Gammaproteobacteria</taxon>
        <taxon>Moraxellales</taxon>
        <taxon>Moraxellaceae</taxon>
        <taxon>Acinetobacter</taxon>
    </lineage>
</organism>
<dbReference type="RefSeq" id="WP_234624291.1">
    <property type="nucleotide sequence ID" value="NZ_JAHWXT010000011.1"/>
</dbReference>
<dbReference type="Pfam" id="PF01078">
    <property type="entry name" value="Mg_chelatase"/>
    <property type="match status" value="1"/>
</dbReference>
<keyword evidence="3" id="KW-0067">ATP-binding</keyword>
<gene>
    <name evidence="5" type="ORF">KW868_20795</name>
</gene>
<evidence type="ECO:0000313" key="6">
    <source>
        <dbReference type="Proteomes" id="UP000887320"/>
    </source>
</evidence>
<sequence>MSLAKIYTRGLLGLHAPLIEVEVHVSAGLPSLTIVGLAEAAVRESKDRVRSAIINSGYQFPSKRLTINLAPADLPKDGSRLDLPIALGILIATGQLPENVTDHFEFIGELALDGHLRPSTGTLTIAMACQMAKHQLMLPQENAAEAAQLPEFQVFAAQHLKQVCEHFLNLQKIDVTVRQKVQQNNAYKFDLADVKGQLRPRRALEISAAGGHSLLFKGPPGTGKTLLASRLPSILPALNPQENLEVASIYSIAKTKHHFGQRPFRAPHHTASAIALVGGGSNPKPGEITLAHLGVLFLDELPEFDKKVLEVLRQPLESKEIVISRASRQITFPANFQLIAAMNPCPCGYAFNQDSRCQCSAEAIKRYQNRISGPLLDRIDLHIDVPPLKAQELQDQTPVEDSATVRERVIDACDFQIQRQGYLNHNLSPKDLEKYVILDETSKQMLEMAQQRLNLSARAYHRILRVSRTIADLAQSEQIQSTHLTEALSYRGTQS</sequence>
<dbReference type="InterPro" id="IPR020568">
    <property type="entry name" value="Ribosomal_Su5_D2-typ_SF"/>
</dbReference>
<dbReference type="GO" id="GO:0003677">
    <property type="term" value="F:DNA binding"/>
    <property type="evidence" value="ECO:0007669"/>
    <property type="project" value="InterPro"/>
</dbReference>
<dbReference type="NCBIfam" id="TIGR00368">
    <property type="entry name" value="YifB family Mg chelatase-like AAA ATPase"/>
    <property type="match status" value="1"/>
</dbReference>
<dbReference type="GO" id="GO:0005524">
    <property type="term" value="F:ATP binding"/>
    <property type="evidence" value="ECO:0007669"/>
    <property type="project" value="UniProtKB-KW"/>
</dbReference>
<name>A0A8X8KJ75_ACIGI</name>
<dbReference type="EMBL" id="JAHWXT010000011">
    <property type="protein sequence ID" value="MCF0266892.1"/>
    <property type="molecule type" value="Genomic_DNA"/>
</dbReference>
<reference evidence="5" key="1">
    <citation type="submission" date="2021-07" db="EMBL/GenBank/DDBJ databases">
        <authorList>
            <person name="Fernandez M."/>
            <person name="Pereira P."/>
            <person name="Torres Tejerizo G.A."/>
            <person name="Gonzalez P."/>
            <person name="Agostini E."/>
        </authorList>
    </citation>
    <scope>NUCLEOTIDE SEQUENCE</scope>
    <source>
        <strain evidence="5">SFC 500-1A</strain>
    </source>
</reference>